<dbReference type="InterPro" id="IPR029058">
    <property type="entry name" value="AB_hydrolase_fold"/>
</dbReference>
<evidence type="ECO:0000259" key="3">
    <source>
        <dbReference type="Pfam" id="PF12697"/>
    </source>
</evidence>
<reference evidence="5" key="1">
    <citation type="journal article" date="2016" name="Genome Announc.">
        <title>Draft genome sequences of fungus Aspergillus calidoustus.</title>
        <authorList>
            <person name="Horn F."/>
            <person name="Linde J."/>
            <person name="Mattern D.J."/>
            <person name="Walther G."/>
            <person name="Guthke R."/>
            <person name="Scherlach K."/>
            <person name="Martin K."/>
            <person name="Brakhage A.A."/>
            <person name="Petzke L."/>
            <person name="Valiante V."/>
        </authorList>
    </citation>
    <scope>NUCLEOTIDE SEQUENCE [LARGE SCALE GENOMIC DNA]</scope>
    <source>
        <strain evidence="5">SF006504</strain>
    </source>
</reference>
<feature type="compositionally biased region" description="Low complexity" evidence="1">
    <location>
        <begin position="244"/>
        <end position="255"/>
    </location>
</feature>
<name>A0A0U5G5N5_ASPCI</name>
<dbReference type="AlphaFoldDB" id="A0A0U5G5N5"/>
<dbReference type="Proteomes" id="UP000054771">
    <property type="component" value="Unassembled WGS sequence"/>
</dbReference>
<dbReference type="InterPro" id="IPR000073">
    <property type="entry name" value="AB_hydrolase_1"/>
</dbReference>
<dbReference type="OMA" id="FCGGDCL"/>
<dbReference type="SUPFAM" id="SSF53474">
    <property type="entry name" value="alpha/beta-Hydrolases"/>
    <property type="match status" value="1"/>
</dbReference>
<sequence>MLFSKLAIWLALIGKAIARFCQNQTIQLRVTARNGVFDNLITPSTDLEAINFALAASKQGSNGTAQALTGYYTITGTYNLSTQYCTPDDRANAPNSTEPPILQILTHGIGFDKTYWDLDYNDYNYSYVKYSLDHGYHTLSYDRLGIGASSHGDPRNEIQTSLEVAALAQLTQLVRNGSFPGMSTRPRHVVHVGHSFGSVQTYELTAMYPTLSDAIVLTGFSTNISFFDLFLAGGNWHQAYLATQGQQQQQQPQPGEASGSAYPPGYLATGNAAADQYLFCFAPQFVPGLLAYVESVKQPVSIGELLTIGASLPRVNSFQGPALVISGSNDVPFCGGDCSNVLSSARDALPQASPFMPHVEPVTGHGINVHYTAVNVYERILSFLETSGLAP</sequence>
<evidence type="ECO:0000256" key="2">
    <source>
        <dbReference type="SAM" id="SignalP"/>
    </source>
</evidence>
<evidence type="ECO:0000313" key="4">
    <source>
        <dbReference type="EMBL" id="CEL05720.1"/>
    </source>
</evidence>
<gene>
    <name evidence="4" type="ORF">ASPCAL06836</name>
</gene>
<proteinExistence type="predicted"/>
<protein>
    <recommendedName>
        <fullName evidence="3">AB hydrolase-1 domain-containing protein</fullName>
    </recommendedName>
</protein>
<evidence type="ECO:0000313" key="5">
    <source>
        <dbReference type="Proteomes" id="UP000054771"/>
    </source>
</evidence>
<keyword evidence="2" id="KW-0732">Signal</keyword>
<dbReference type="EMBL" id="CDMC01000005">
    <property type="protein sequence ID" value="CEL05720.1"/>
    <property type="molecule type" value="Genomic_DNA"/>
</dbReference>
<organism evidence="4 5">
    <name type="scientific">Aspergillus calidoustus</name>
    <dbReference type="NCBI Taxonomy" id="454130"/>
    <lineage>
        <taxon>Eukaryota</taxon>
        <taxon>Fungi</taxon>
        <taxon>Dikarya</taxon>
        <taxon>Ascomycota</taxon>
        <taxon>Pezizomycotina</taxon>
        <taxon>Eurotiomycetes</taxon>
        <taxon>Eurotiomycetidae</taxon>
        <taxon>Eurotiales</taxon>
        <taxon>Aspergillaceae</taxon>
        <taxon>Aspergillus</taxon>
        <taxon>Aspergillus subgen. Nidulantes</taxon>
    </lineage>
</organism>
<dbReference type="STRING" id="454130.A0A0U5G5N5"/>
<accession>A0A0U5G5N5</accession>
<evidence type="ECO:0000256" key="1">
    <source>
        <dbReference type="SAM" id="MobiDB-lite"/>
    </source>
</evidence>
<dbReference type="OrthoDB" id="190201at2759"/>
<feature type="region of interest" description="Disordered" evidence="1">
    <location>
        <begin position="243"/>
        <end position="262"/>
    </location>
</feature>
<feature type="signal peptide" evidence="2">
    <location>
        <begin position="1"/>
        <end position="18"/>
    </location>
</feature>
<dbReference type="Gene3D" id="3.40.50.1820">
    <property type="entry name" value="alpha/beta hydrolase"/>
    <property type="match status" value="1"/>
</dbReference>
<keyword evidence="5" id="KW-1185">Reference proteome</keyword>
<feature type="domain" description="AB hydrolase-1" evidence="3">
    <location>
        <begin position="104"/>
        <end position="371"/>
    </location>
</feature>
<feature type="chain" id="PRO_5006857544" description="AB hydrolase-1 domain-containing protein" evidence="2">
    <location>
        <begin position="19"/>
        <end position="391"/>
    </location>
</feature>
<dbReference type="Pfam" id="PF12697">
    <property type="entry name" value="Abhydrolase_6"/>
    <property type="match status" value="1"/>
</dbReference>